<dbReference type="OrthoDB" id="9796554at2"/>
<dbReference type="PROSITE" id="PS00194">
    <property type="entry name" value="THIOREDOXIN_1"/>
    <property type="match status" value="1"/>
</dbReference>
<feature type="domain" description="Thioredoxin" evidence="5">
    <location>
        <begin position="35"/>
        <end position="170"/>
    </location>
</feature>
<dbReference type="InterPro" id="IPR013740">
    <property type="entry name" value="Redoxin"/>
</dbReference>
<keyword evidence="4" id="KW-0472">Membrane</keyword>
<evidence type="ECO:0000256" key="2">
    <source>
        <dbReference type="ARBA" id="ARBA00022748"/>
    </source>
</evidence>
<evidence type="ECO:0000313" key="7">
    <source>
        <dbReference type="Proteomes" id="UP000295531"/>
    </source>
</evidence>
<proteinExistence type="predicted"/>
<sequence>MAFKNSVWAKRIAKTVGYFVAIFIIAMLVDWYRSADIETTVPEQSTTLRTLQGDTVDIIERSKEAPVLVYFWATWCPYCTVVSPMVDGIAEDYDVVTVAFSSGADEKVMQIAQQKGYEFATVNDQTGVLARRWGVSVTPTILIIRDGEVQSVTTGLTTSLGMRARLMLAR</sequence>
<keyword evidence="2" id="KW-0201">Cytochrome c-type biogenesis</keyword>
<protein>
    <submittedName>
        <fullName evidence="6">Redoxin</fullName>
    </submittedName>
</protein>
<keyword evidence="7" id="KW-1185">Reference proteome</keyword>
<keyword evidence="3" id="KW-0676">Redox-active center</keyword>
<comment type="subcellular location">
    <subcellularLocation>
        <location evidence="1">Cell envelope</location>
    </subcellularLocation>
</comment>
<dbReference type="RefSeq" id="WP_133539335.1">
    <property type="nucleotide sequence ID" value="NZ_SNXI01000005.1"/>
</dbReference>
<dbReference type="EMBL" id="SNXI01000005">
    <property type="protein sequence ID" value="TDP38293.1"/>
    <property type="molecule type" value="Genomic_DNA"/>
</dbReference>
<evidence type="ECO:0000313" key="6">
    <source>
        <dbReference type="EMBL" id="TDP38293.1"/>
    </source>
</evidence>
<dbReference type="SUPFAM" id="SSF52833">
    <property type="entry name" value="Thioredoxin-like"/>
    <property type="match status" value="1"/>
</dbReference>
<dbReference type="PROSITE" id="PS51352">
    <property type="entry name" value="THIOREDOXIN_2"/>
    <property type="match status" value="1"/>
</dbReference>
<keyword evidence="4" id="KW-1133">Transmembrane helix</keyword>
<reference evidence="6 7" key="1">
    <citation type="submission" date="2019-03" db="EMBL/GenBank/DDBJ databases">
        <title>Freshwater and sediment microbial communities from various areas in North America, analyzing microbe dynamics in response to fracking.</title>
        <authorList>
            <person name="Lamendella R."/>
        </authorList>
    </citation>
    <scope>NUCLEOTIDE SEQUENCE [LARGE SCALE GENOMIC DNA]</scope>
    <source>
        <strain evidence="6 7">18_TX</strain>
    </source>
</reference>
<dbReference type="InterPro" id="IPR036249">
    <property type="entry name" value="Thioredoxin-like_sf"/>
</dbReference>
<dbReference type="Gene3D" id="3.40.30.10">
    <property type="entry name" value="Glutaredoxin"/>
    <property type="match status" value="1"/>
</dbReference>
<dbReference type="GO" id="GO:0017004">
    <property type="term" value="P:cytochrome complex assembly"/>
    <property type="evidence" value="ECO:0007669"/>
    <property type="project" value="UniProtKB-KW"/>
</dbReference>
<dbReference type="InterPro" id="IPR017937">
    <property type="entry name" value="Thioredoxin_CS"/>
</dbReference>
<dbReference type="InterPro" id="IPR013766">
    <property type="entry name" value="Thioredoxin_domain"/>
</dbReference>
<dbReference type="PANTHER" id="PTHR42852">
    <property type="entry name" value="THIOL:DISULFIDE INTERCHANGE PROTEIN DSBE"/>
    <property type="match status" value="1"/>
</dbReference>
<dbReference type="InterPro" id="IPR050553">
    <property type="entry name" value="Thioredoxin_ResA/DsbE_sf"/>
</dbReference>
<accession>A0A4R6PKW5</accession>
<keyword evidence="4" id="KW-0812">Transmembrane</keyword>
<evidence type="ECO:0000259" key="5">
    <source>
        <dbReference type="PROSITE" id="PS51352"/>
    </source>
</evidence>
<comment type="caution">
    <text evidence="6">The sequence shown here is derived from an EMBL/GenBank/DDBJ whole genome shotgun (WGS) entry which is preliminary data.</text>
</comment>
<dbReference type="PANTHER" id="PTHR42852:SF17">
    <property type="entry name" value="THIOREDOXIN-LIKE PROTEIN HI_1115"/>
    <property type="match status" value="1"/>
</dbReference>
<name>A0A4R6PKW5_9GAMM</name>
<dbReference type="Pfam" id="PF08534">
    <property type="entry name" value="Redoxin"/>
    <property type="match status" value="1"/>
</dbReference>
<organism evidence="6 7">
    <name type="scientific">Idiomarina aquatica</name>
    <dbReference type="NCBI Taxonomy" id="1327752"/>
    <lineage>
        <taxon>Bacteria</taxon>
        <taxon>Pseudomonadati</taxon>
        <taxon>Pseudomonadota</taxon>
        <taxon>Gammaproteobacteria</taxon>
        <taxon>Alteromonadales</taxon>
        <taxon>Idiomarinaceae</taxon>
        <taxon>Idiomarina</taxon>
    </lineage>
</organism>
<gene>
    <name evidence="6" type="ORF">DEU29_105145</name>
</gene>
<dbReference type="Proteomes" id="UP000295531">
    <property type="component" value="Unassembled WGS sequence"/>
</dbReference>
<evidence type="ECO:0000256" key="1">
    <source>
        <dbReference type="ARBA" id="ARBA00004196"/>
    </source>
</evidence>
<dbReference type="GO" id="GO:0030313">
    <property type="term" value="C:cell envelope"/>
    <property type="evidence" value="ECO:0007669"/>
    <property type="project" value="UniProtKB-SubCell"/>
</dbReference>
<dbReference type="AlphaFoldDB" id="A0A4R6PKW5"/>
<evidence type="ECO:0000256" key="4">
    <source>
        <dbReference type="SAM" id="Phobius"/>
    </source>
</evidence>
<evidence type="ECO:0000256" key="3">
    <source>
        <dbReference type="ARBA" id="ARBA00023284"/>
    </source>
</evidence>
<dbReference type="CDD" id="cd03011">
    <property type="entry name" value="TlpA_like_ScsD_MtbDsbE"/>
    <property type="match status" value="1"/>
</dbReference>
<feature type="transmembrane region" description="Helical" evidence="4">
    <location>
        <begin position="12"/>
        <end position="32"/>
    </location>
</feature>
<dbReference type="GO" id="GO:0015036">
    <property type="term" value="F:disulfide oxidoreductase activity"/>
    <property type="evidence" value="ECO:0007669"/>
    <property type="project" value="UniProtKB-ARBA"/>
</dbReference>